<sequence length="158" mass="17903">MAKIKYIILTAILGLGLSAMASANQPIYKWKDEKGNIKYTQTKPPHGVSYETINQRVSDSKPVSERGNEQSAEAANTMASSQDDVIAKQEAQKKSIEAQNKEIARKNCTIAKNNLEVLESRTRVQIEENGERRMLTDTEREERLKQARENVTKYCDEK</sequence>
<dbReference type="AlphaFoldDB" id="A0A2K9B192"/>
<gene>
    <name evidence="4" type="ORF">CW740_05195</name>
</gene>
<proteinExistence type="predicted"/>
<dbReference type="InterPro" id="IPR025392">
    <property type="entry name" value="DUF4124"/>
</dbReference>
<feature type="compositionally biased region" description="Basic and acidic residues" evidence="2">
    <location>
        <begin position="58"/>
        <end position="68"/>
    </location>
</feature>
<feature type="compositionally biased region" description="Polar residues" evidence="2">
    <location>
        <begin position="69"/>
        <end position="82"/>
    </location>
</feature>
<keyword evidence="1" id="KW-0175">Coiled coil</keyword>
<feature type="coiled-coil region" evidence="1">
    <location>
        <begin position="86"/>
        <end position="121"/>
    </location>
</feature>
<protein>
    <submittedName>
        <fullName evidence="4">DUF4124 domain-containing protein</fullName>
    </submittedName>
</protein>
<dbReference type="Pfam" id="PF13511">
    <property type="entry name" value="DUF4124"/>
    <property type="match status" value="1"/>
</dbReference>
<evidence type="ECO:0000313" key="4">
    <source>
        <dbReference type="EMBL" id="AUD78678.1"/>
    </source>
</evidence>
<name>A0A2K9B192_9GAMM</name>
<feature type="region of interest" description="Disordered" evidence="2">
    <location>
        <begin position="129"/>
        <end position="158"/>
    </location>
</feature>
<dbReference type="Proteomes" id="UP000232693">
    <property type="component" value="Chromosome"/>
</dbReference>
<evidence type="ECO:0000256" key="2">
    <source>
        <dbReference type="SAM" id="MobiDB-lite"/>
    </source>
</evidence>
<evidence type="ECO:0000313" key="5">
    <source>
        <dbReference type="Proteomes" id="UP000232693"/>
    </source>
</evidence>
<feature type="signal peptide" evidence="3">
    <location>
        <begin position="1"/>
        <end position="21"/>
    </location>
</feature>
<dbReference type="RefSeq" id="WP_106646536.1">
    <property type="nucleotide sequence ID" value="NZ_BMGO01000002.1"/>
</dbReference>
<accession>A0A2K9B192</accession>
<reference evidence="4 5" key="1">
    <citation type="submission" date="2017-12" db="EMBL/GenBank/DDBJ databases">
        <title>Kangiella profundi FT102 completed genome.</title>
        <authorList>
            <person name="Xu J."/>
            <person name="Wang J."/>
            <person name="Lu Y."/>
        </authorList>
    </citation>
    <scope>NUCLEOTIDE SEQUENCE [LARGE SCALE GENOMIC DNA]</scope>
    <source>
        <strain evidence="4 5">FT102</strain>
    </source>
</reference>
<keyword evidence="5" id="KW-1185">Reference proteome</keyword>
<feature type="region of interest" description="Disordered" evidence="2">
    <location>
        <begin position="56"/>
        <end position="82"/>
    </location>
</feature>
<dbReference type="EMBL" id="CP025120">
    <property type="protein sequence ID" value="AUD78678.1"/>
    <property type="molecule type" value="Genomic_DNA"/>
</dbReference>
<dbReference type="OrthoDB" id="7068596at2"/>
<feature type="chain" id="PRO_5043702736" evidence="3">
    <location>
        <begin position="22"/>
        <end position="158"/>
    </location>
</feature>
<evidence type="ECO:0000256" key="1">
    <source>
        <dbReference type="SAM" id="Coils"/>
    </source>
</evidence>
<organism evidence="4 5">
    <name type="scientific">Kangiella profundi</name>
    <dbReference type="NCBI Taxonomy" id="1561924"/>
    <lineage>
        <taxon>Bacteria</taxon>
        <taxon>Pseudomonadati</taxon>
        <taxon>Pseudomonadota</taxon>
        <taxon>Gammaproteobacteria</taxon>
        <taxon>Kangiellales</taxon>
        <taxon>Kangiellaceae</taxon>
        <taxon>Kangiella</taxon>
    </lineage>
</organism>
<evidence type="ECO:0000256" key="3">
    <source>
        <dbReference type="SAM" id="SignalP"/>
    </source>
</evidence>
<keyword evidence="3" id="KW-0732">Signal</keyword>
<dbReference type="KEGG" id="kpd:CW740_05195"/>